<gene>
    <name evidence="2" type="ORF">KRR39_04340</name>
</gene>
<evidence type="ECO:0000313" key="2">
    <source>
        <dbReference type="EMBL" id="QWZ09058.1"/>
    </source>
</evidence>
<proteinExistence type="predicted"/>
<sequence>MAKALVGYMTSNDPRVAAQLTAETRRLRQRVADLEAHVLRLQSENDSLVAALHDAPLLTLDESSMQPV</sequence>
<feature type="coiled-coil region" evidence="1">
    <location>
        <begin position="17"/>
        <end position="44"/>
    </location>
</feature>
<dbReference type="AlphaFoldDB" id="A0A975SZX3"/>
<organism evidence="2 3">
    <name type="scientific">Nocardioides panacis</name>
    <dbReference type="NCBI Taxonomy" id="2849501"/>
    <lineage>
        <taxon>Bacteria</taxon>
        <taxon>Bacillati</taxon>
        <taxon>Actinomycetota</taxon>
        <taxon>Actinomycetes</taxon>
        <taxon>Propionibacteriales</taxon>
        <taxon>Nocardioidaceae</taxon>
        <taxon>Nocardioides</taxon>
    </lineage>
</organism>
<protein>
    <submittedName>
        <fullName evidence="2">Uncharacterized protein</fullName>
    </submittedName>
</protein>
<name>A0A975SZX3_9ACTN</name>
<evidence type="ECO:0000313" key="3">
    <source>
        <dbReference type="Proteomes" id="UP000683575"/>
    </source>
</evidence>
<reference evidence="2" key="1">
    <citation type="submission" date="2021-06" db="EMBL/GenBank/DDBJ databases">
        <title>Complete genome sequence of Nocardioides sp. G188.</title>
        <authorList>
            <person name="Im W.-T."/>
        </authorList>
    </citation>
    <scope>NUCLEOTIDE SEQUENCE</scope>
    <source>
        <strain evidence="2">G188</strain>
    </source>
</reference>
<keyword evidence="3" id="KW-1185">Reference proteome</keyword>
<dbReference type="KEGG" id="nps:KRR39_04340"/>
<dbReference type="RefSeq" id="WP_216940904.1">
    <property type="nucleotide sequence ID" value="NZ_CP077062.1"/>
</dbReference>
<accession>A0A975SZX3</accession>
<keyword evidence="1" id="KW-0175">Coiled coil</keyword>
<evidence type="ECO:0000256" key="1">
    <source>
        <dbReference type="SAM" id="Coils"/>
    </source>
</evidence>
<dbReference type="EMBL" id="CP077062">
    <property type="protein sequence ID" value="QWZ09058.1"/>
    <property type="molecule type" value="Genomic_DNA"/>
</dbReference>
<dbReference type="Proteomes" id="UP000683575">
    <property type="component" value="Chromosome"/>
</dbReference>